<accession>A0A9W4WNK4</accession>
<dbReference type="PANTHER" id="PTHR41237:SF1">
    <property type="entry name" value="SMALL RIBOSOMAL SUBUNIT PROTEIN BS21M"/>
    <property type="match status" value="1"/>
</dbReference>
<dbReference type="AlphaFoldDB" id="A0A9W4WNK4"/>
<evidence type="ECO:0000256" key="1">
    <source>
        <dbReference type="ARBA" id="ARBA00006640"/>
    </source>
</evidence>
<comment type="similarity">
    <text evidence="1">Belongs to the bacterial ribosomal protein bS21 family.</text>
</comment>
<evidence type="ECO:0000256" key="3">
    <source>
        <dbReference type="ARBA" id="ARBA00023274"/>
    </source>
</evidence>
<dbReference type="Pfam" id="PF01165">
    <property type="entry name" value="Ribosomal_S21"/>
    <property type="match status" value="1"/>
</dbReference>
<dbReference type="InterPro" id="IPR001911">
    <property type="entry name" value="Ribosomal_bS21"/>
</dbReference>
<dbReference type="OrthoDB" id="2501249at2759"/>
<gene>
    <name evidence="4" type="ORF">FWILDA_LOCUS6993</name>
</gene>
<dbReference type="EMBL" id="CAMKVN010001331">
    <property type="protein sequence ID" value="CAI2175238.1"/>
    <property type="molecule type" value="Genomic_DNA"/>
</dbReference>
<keyword evidence="3" id="KW-0687">Ribonucleoprotein</keyword>
<evidence type="ECO:0000313" key="5">
    <source>
        <dbReference type="Proteomes" id="UP001153678"/>
    </source>
</evidence>
<name>A0A9W4WNK4_9GLOM</name>
<sequence length="141" mass="16830">MFSLNNKLLNFIITSRPSTLLFLRYKHTKRSQQIPTPFERAPIFMHSKVQQIASAKDDDKSTTAGRTVKVGNNAMAGYRKLWAILSLNKIRYQVKRNRYYEKPFLRRQRVKWEFEQKKFRDAVKKKVQLILQMKARCVNYS</sequence>
<dbReference type="InterPro" id="IPR052837">
    <property type="entry name" value="Mitoribosomal_bS21"/>
</dbReference>
<dbReference type="GO" id="GO:0003735">
    <property type="term" value="F:structural constituent of ribosome"/>
    <property type="evidence" value="ECO:0007669"/>
    <property type="project" value="InterPro"/>
</dbReference>
<keyword evidence="5" id="KW-1185">Reference proteome</keyword>
<evidence type="ECO:0000256" key="2">
    <source>
        <dbReference type="ARBA" id="ARBA00022980"/>
    </source>
</evidence>
<proteinExistence type="inferred from homology"/>
<keyword evidence="2" id="KW-0689">Ribosomal protein</keyword>
<evidence type="ECO:0000313" key="4">
    <source>
        <dbReference type="EMBL" id="CAI2175238.1"/>
    </source>
</evidence>
<organism evidence="4 5">
    <name type="scientific">Funneliformis geosporum</name>
    <dbReference type="NCBI Taxonomy" id="1117311"/>
    <lineage>
        <taxon>Eukaryota</taxon>
        <taxon>Fungi</taxon>
        <taxon>Fungi incertae sedis</taxon>
        <taxon>Mucoromycota</taxon>
        <taxon>Glomeromycotina</taxon>
        <taxon>Glomeromycetes</taxon>
        <taxon>Glomerales</taxon>
        <taxon>Glomeraceae</taxon>
        <taxon>Funneliformis</taxon>
    </lineage>
</organism>
<dbReference type="GO" id="GO:0005763">
    <property type="term" value="C:mitochondrial small ribosomal subunit"/>
    <property type="evidence" value="ECO:0007669"/>
    <property type="project" value="TreeGrafter"/>
</dbReference>
<dbReference type="PANTHER" id="PTHR41237">
    <property type="entry name" value="37S RIBOSOMAL PROTEIN MRP21, MITOCHONDRIAL"/>
    <property type="match status" value="1"/>
</dbReference>
<dbReference type="GO" id="GO:0070124">
    <property type="term" value="P:mitochondrial translational initiation"/>
    <property type="evidence" value="ECO:0007669"/>
    <property type="project" value="TreeGrafter"/>
</dbReference>
<dbReference type="Proteomes" id="UP001153678">
    <property type="component" value="Unassembled WGS sequence"/>
</dbReference>
<comment type="caution">
    <text evidence="4">The sequence shown here is derived from an EMBL/GenBank/DDBJ whole genome shotgun (WGS) entry which is preliminary data.</text>
</comment>
<protein>
    <submittedName>
        <fullName evidence="4">17147_t:CDS:1</fullName>
    </submittedName>
</protein>
<reference evidence="4" key="1">
    <citation type="submission" date="2022-08" db="EMBL/GenBank/DDBJ databases">
        <authorList>
            <person name="Kallberg Y."/>
            <person name="Tangrot J."/>
            <person name="Rosling A."/>
        </authorList>
    </citation>
    <scope>NUCLEOTIDE SEQUENCE</scope>
    <source>
        <strain evidence="4">Wild A</strain>
    </source>
</reference>